<dbReference type="EMBL" id="DSVL01000035">
    <property type="protein sequence ID" value="HFH28107.1"/>
    <property type="molecule type" value="Genomic_DNA"/>
</dbReference>
<dbReference type="PROSITE" id="PS00041">
    <property type="entry name" value="HTH_ARAC_FAMILY_1"/>
    <property type="match status" value="1"/>
</dbReference>
<dbReference type="PANTHER" id="PTHR43280">
    <property type="entry name" value="ARAC-FAMILY TRANSCRIPTIONAL REGULATOR"/>
    <property type="match status" value="1"/>
</dbReference>
<dbReference type="AlphaFoldDB" id="A0A7C3IHU7"/>
<evidence type="ECO:0000313" key="6">
    <source>
        <dbReference type="EMBL" id="HFH28107.1"/>
    </source>
</evidence>
<dbReference type="PRINTS" id="PR00032">
    <property type="entry name" value="HTHARAC"/>
</dbReference>
<evidence type="ECO:0000256" key="1">
    <source>
        <dbReference type="ARBA" id="ARBA00023015"/>
    </source>
</evidence>
<dbReference type="PROSITE" id="PS01124">
    <property type="entry name" value="HTH_ARAC_FAMILY_2"/>
    <property type="match status" value="1"/>
</dbReference>
<dbReference type="GO" id="GO:0043565">
    <property type="term" value="F:sequence-specific DNA binding"/>
    <property type="evidence" value="ECO:0007669"/>
    <property type="project" value="InterPro"/>
</dbReference>
<sequence>MEVLVFSALLGAVQGILLLLLILFRFRHPKNIPLALLVIVFSIRLGTIPTWNLQTMVKCPWLWPLTSTLPFLFGPLLFWTIVSFTQNKQVSCKLIHFVPFFIACLFTTMYLFQLTPEQYHVMIYTIFTDKPPLWMILVNGCKVLLNGMYILFSIRILKSIDVTALSDIHRLWLRTLIVIPTLVLVVFSYVALVPKATTQIADGNAVPFILLAMVMSILIYSISFLVIAAPQGLEAGGIALSDSSKSYVSDEACCAIVEKVQNILASGLYKNETISEAQLAKMLGIHPNRLSLAVNRTLKIPFRRLLNSYRISYVITCIDHDVTRSKTILEVAYEAGFSSKSTFNRVFKEEIGISPREYIRRKTVSY</sequence>
<dbReference type="Gene3D" id="1.10.10.60">
    <property type="entry name" value="Homeodomain-like"/>
    <property type="match status" value="1"/>
</dbReference>
<comment type="caution">
    <text evidence="6">The sequence shown here is derived from an EMBL/GenBank/DDBJ whole genome shotgun (WGS) entry which is preliminary data.</text>
</comment>
<dbReference type="InterPro" id="IPR018062">
    <property type="entry name" value="HTH_AraC-typ_CS"/>
</dbReference>
<keyword evidence="4" id="KW-1133">Transmembrane helix</keyword>
<feature type="domain" description="HTH araC/xylS-type" evidence="5">
    <location>
        <begin position="258"/>
        <end position="361"/>
    </location>
</feature>
<dbReference type="GO" id="GO:0003700">
    <property type="term" value="F:DNA-binding transcription factor activity"/>
    <property type="evidence" value="ECO:0007669"/>
    <property type="project" value="InterPro"/>
</dbReference>
<evidence type="ECO:0000256" key="3">
    <source>
        <dbReference type="ARBA" id="ARBA00023163"/>
    </source>
</evidence>
<evidence type="ECO:0000256" key="2">
    <source>
        <dbReference type="ARBA" id="ARBA00023125"/>
    </source>
</evidence>
<feature type="transmembrane region" description="Helical" evidence="4">
    <location>
        <begin position="171"/>
        <end position="193"/>
    </location>
</feature>
<evidence type="ECO:0000259" key="5">
    <source>
        <dbReference type="PROSITE" id="PS01124"/>
    </source>
</evidence>
<dbReference type="InterPro" id="IPR018060">
    <property type="entry name" value="HTH_AraC"/>
</dbReference>
<feature type="transmembrane region" description="Helical" evidence="4">
    <location>
        <begin position="132"/>
        <end position="151"/>
    </location>
</feature>
<reference evidence="6" key="1">
    <citation type="journal article" date="2020" name="mSystems">
        <title>Genome- and Community-Level Interaction Insights into Carbon Utilization and Element Cycling Functions of Hydrothermarchaeota in Hydrothermal Sediment.</title>
        <authorList>
            <person name="Zhou Z."/>
            <person name="Liu Y."/>
            <person name="Xu W."/>
            <person name="Pan J."/>
            <person name="Luo Z.H."/>
            <person name="Li M."/>
        </authorList>
    </citation>
    <scope>NUCLEOTIDE SEQUENCE [LARGE SCALE GENOMIC DNA]</scope>
    <source>
        <strain evidence="6">SpSt-503</strain>
    </source>
</reference>
<keyword evidence="3" id="KW-0804">Transcription</keyword>
<feature type="transmembrane region" description="Helical" evidence="4">
    <location>
        <begin position="6"/>
        <end position="24"/>
    </location>
</feature>
<keyword evidence="1" id="KW-0805">Transcription regulation</keyword>
<feature type="transmembrane region" description="Helical" evidence="4">
    <location>
        <begin position="205"/>
        <end position="228"/>
    </location>
</feature>
<organism evidence="6">
    <name type="scientific">Gracilinema caldarium</name>
    <dbReference type="NCBI Taxonomy" id="215591"/>
    <lineage>
        <taxon>Bacteria</taxon>
        <taxon>Pseudomonadati</taxon>
        <taxon>Spirochaetota</taxon>
        <taxon>Spirochaetia</taxon>
        <taxon>Spirochaetales</taxon>
        <taxon>Breznakiellaceae</taxon>
        <taxon>Gracilinema</taxon>
    </lineage>
</organism>
<dbReference type="PANTHER" id="PTHR43280:SF29">
    <property type="entry name" value="ARAC-FAMILY TRANSCRIPTIONAL REGULATOR"/>
    <property type="match status" value="1"/>
</dbReference>
<keyword evidence="4" id="KW-0472">Membrane</keyword>
<feature type="transmembrane region" description="Helical" evidence="4">
    <location>
        <begin position="31"/>
        <end position="49"/>
    </location>
</feature>
<proteinExistence type="predicted"/>
<dbReference type="InterPro" id="IPR009057">
    <property type="entry name" value="Homeodomain-like_sf"/>
</dbReference>
<gene>
    <name evidence="6" type="ORF">ENS59_01135</name>
</gene>
<feature type="transmembrane region" description="Helical" evidence="4">
    <location>
        <begin position="94"/>
        <end position="112"/>
    </location>
</feature>
<keyword evidence="4" id="KW-0812">Transmembrane</keyword>
<protein>
    <submittedName>
        <fullName evidence="6">AraC family transcriptional regulator</fullName>
    </submittedName>
</protein>
<evidence type="ECO:0000256" key="4">
    <source>
        <dbReference type="SAM" id="Phobius"/>
    </source>
</evidence>
<dbReference type="Pfam" id="PF12833">
    <property type="entry name" value="HTH_18"/>
    <property type="match status" value="1"/>
</dbReference>
<accession>A0A7C3IHU7</accession>
<dbReference type="InterPro" id="IPR020449">
    <property type="entry name" value="Tscrpt_reg_AraC-type_HTH"/>
</dbReference>
<keyword evidence="2" id="KW-0238">DNA-binding</keyword>
<dbReference type="SUPFAM" id="SSF46689">
    <property type="entry name" value="Homeodomain-like"/>
    <property type="match status" value="1"/>
</dbReference>
<feature type="transmembrane region" description="Helical" evidence="4">
    <location>
        <begin position="61"/>
        <end position="82"/>
    </location>
</feature>
<dbReference type="SMART" id="SM00342">
    <property type="entry name" value="HTH_ARAC"/>
    <property type="match status" value="1"/>
</dbReference>
<name>A0A7C3IHU7_9SPIR</name>